<evidence type="ECO:0000313" key="3">
    <source>
        <dbReference type="EMBL" id="CAG9322202.1"/>
    </source>
</evidence>
<comment type="caution">
    <text evidence="3">The sequence shown here is derived from an EMBL/GenBank/DDBJ whole genome shotgun (WGS) entry which is preliminary data.</text>
</comment>
<keyword evidence="4" id="KW-1185">Reference proteome</keyword>
<feature type="coiled-coil region" evidence="1">
    <location>
        <begin position="35"/>
        <end position="62"/>
    </location>
</feature>
<feature type="region of interest" description="Disordered" evidence="2">
    <location>
        <begin position="106"/>
        <end position="136"/>
    </location>
</feature>
<accession>A0AAU9J944</accession>
<gene>
    <name evidence="3" type="ORF">BSTOLATCC_MIC30690</name>
</gene>
<evidence type="ECO:0000256" key="1">
    <source>
        <dbReference type="SAM" id="Coils"/>
    </source>
</evidence>
<sequence length="136" mass="16113">MPTKTNLRAVQERGKFSELFDKEFYYSSMEPYGEIDALEEYLEELEDEWEELKKIEEEKDEKILIEMVLNETQELKERWLTQKELVQAVYKCRELPQSFISGRMEAQAETTGTEQKVEWKQEQYGRAAAGQADKSN</sequence>
<dbReference type="Proteomes" id="UP001162131">
    <property type="component" value="Unassembled WGS sequence"/>
</dbReference>
<evidence type="ECO:0000256" key="2">
    <source>
        <dbReference type="SAM" id="MobiDB-lite"/>
    </source>
</evidence>
<proteinExistence type="predicted"/>
<dbReference type="EMBL" id="CAJZBQ010000030">
    <property type="protein sequence ID" value="CAG9322202.1"/>
    <property type="molecule type" value="Genomic_DNA"/>
</dbReference>
<reference evidence="3" key="1">
    <citation type="submission" date="2021-09" db="EMBL/GenBank/DDBJ databases">
        <authorList>
            <consortium name="AG Swart"/>
            <person name="Singh M."/>
            <person name="Singh A."/>
            <person name="Seah K."/>
            <person name="Emmerich C."/>
        </authorList>
    </citation>
    <scope>NUCLEOTIDE SEQUENCE</scope>
    <source>
        <strain evidence="3">ATCC30299</strain>
    </source>
</reference>
<protein>
    <submittedName>
        <fullName evidence="3">Uncharacterized protein</fullName>
    </submittedName>
</protein>
<organism evidence="3 4">
    <name type="scientific">Blepharisma stoltei</name>
    <dbReference type="NCBI Taxonomy" id="1481888"/>
    <lineage>
        <taxon>Eukaryota</taxon>
        <taxon>Sar</taxon>
        <taxon>Alveolata</taxon>
        <taxon>Ciliophora</taxon>
        <taxon>Postciliodesmatophora</taxon>
        <taxon>Heterotrichea</taxon>
        <taxon>Heterotrichida</taxon>
        <taxon>Blepharismidae</taxon>
        <taxon>Blepharisma</taxon>
    </lineage>
</organism>
<evidence type="ECO:0000313" key="4">
    <source>
        <dbReference type="Proteomes" id="UP001162131"/>
    </source>
</evidence>
<name>A0AAU9J944_9CILI</name>
<keyword evidence="1" id="KW-0175">Coiled coil</keyword>
<dbReference type="AlphaFoldDB" id="A0AAU9J944"/>